<protein>
    <recommendedName>
        <fullName evidence="5">Secreted protein</fullName>
    </recommendedName>
</protein>
<evidence type="ECO:0000256" key="1">
    <source>
        <dbReference type="SAM" id="MobiDB-lite"/>
    </source>
</evidence>
<evidence type="ECO:0000256" key="2">
    <source>
        <dbReference type="SAM" id="SignalP"/>
    </source>
</evidence>
<evidence type="ECO:0000313" key="4">
    <source>
        <dbReference type="Proteomes" id="UP000765509"/>
    </source>
</evidence>
<dbReference type="EMBL" id="AVOT02151116">
    <property type="protein sequence ID" value="MBW0592909.1"/>
    <property type="molecule type" value="Genomic_DNA"/>
</dbReference>
<evidence type="ECO:0000313" key="3">
    <source>
        <dbReference type="EMBL" id="MBW0592909.1"/>
    </source>
</evidence>
<comment type="caution">
    <text evidence="3">The sequence shown here is derived from an EMBL/GenBank/DDBJ whole genome shotgun (WGS) entry which is preliminary data.</text>
</comment>
<keyword evidence="4" id="KW-1185">Reference proteome</keyword>
<name>A0A9Q3QC88_9BASI</name>
<feature type="chain" id="PRO_5040448911" description="Secreted protein" evidence="2">
    <location>
        <begin position="22"/>
        <end position="92"/>
    </location>
</feature>
<feature type="region of interest" description="Disordered" evidence="1">
    <location>
        <begin position="73"/>
        <end position="92"/>
    </location>
</feature>
<dbReference type="Proteomes" id="UP000765509">
    <property type="component" value="Unassembled WGS sequence"/>
</dbReference>
<gene>
    <name evidence="3" type="ORF">O181_132624</name>
</gene>
<sequence>MSLWPFLAHWSLLGPTPWAVGRGPWSTVCSPWAVCRGPQSVGAIGDPLGPNLMGTQGCKGTINWPRVQDTHLYRQGHQDQGLPKDSGEAHSD</sequence>
<proteinExistence type="predicted"/>
<organism evidence="3 4">
    <name type="scientific">Austropuccinia psidii MF-1</name>
    <dbReference type="NCBI Taxonomy" id="1389203"/>
    <lineage>
        <taxon>Eukaryota</taxon>
        <taxon>Fungi</taxon>
        <taxon>Dikarya</taxon>
        <taxon>Basidiomycota</taxon>
        <taxon>Pucciniomycotina</taxon>
        <taxon>Pucciniomycetes</taxon>
        <taxon>Pucciniales</taxon>
        <taxon>Sphaerophragmiaceae</taxon>
        <taxon>Austropuccinia</taxon>
    </lineage>
</organism>
<keyword evidence="2" id="KW-0732">Signal</keyword>
<reference evidence="3" key="1">
    <citation type="submission" date="2021-03" db="EMBL/GenBank/DDBJ databases">
        <title>Draft genome sequence of rust myrtle Austropuccinia psidii MF-1, a brazilian biotype.</title>
        <authorList>
            <person name="Quecine M.C."/>
            <person name="Pachon D.M.R."/>
            <person name="Bonatelli M.L."/>
            <person name="Correr F.H."/>
            <person name="Franceschini L.M."/>
            <person name="Leite T.F."/>
            <person name="Margarido G.R.A."/>
            <person name="Almeida C.A."/>
            <person name="Ferrarezi J.A."/>
            <person name="Labate C.A."/>
        </authorList>
    </citation>
    <scope>NUCLEOTIDE SEQUENCE</scope>
    <source>
        <strain evidence="3">MF-1</strain>
    </source>
</reference>
<dbReference type="AlphaFoldDB" id="A0A9Q3QC88"/>
<accession>A0A9Q3QC88</accession>
<feature type="signal peptide" evidence="2">
    <location>
        <begin position="1"/>
        <end position="21"/>
    </location>
</feature>
<evidence type="ECO:0008006" key="5">
    <source>
        <dbReference type="Google" id="ProtNLM"/>
    </source>
</evidence>